<dbReference type="PANTHER" id="PTHR33495:SF2">
    <property type="entry name" value="ANTI-SIGMA FACTOR ANTAGONIST TM_1081-RELATED"/>
    <property type="match status" value="1"/>
</dbReference>
<comment type="similarity">
    <text evidence="1 2">Belongs to the anti-sigma-factor antagonist family.</text>
</comment>
<name>A0A3N0E159_9ACTN</name>
<keyword evidence="5" id="KW-1185">Reference proteome</keyword>
<organism evidence="4 5">
    <name type="scientific">Halostreptopolyspora alba</name>
    <dbReference type="NCBI Taxonomy" id="2487137"/>
    <lineage>
        <taxon>Bacteria</taxon>
        <taxon>Bacillati</taxon>
        <taxon>Actinomycetota</taxon>
        <taxon>Actinomycetes</taxon>
        <taxon>Streptosporangiales</taxon>
        <taxon>Nocardiopsidaceae</taxon>
        <taxon>Halostreptopolyspora</taxon>
    </lineage>
</organism>
<dbReference type="RefSeq" id="WP_123203349.1">
    <property type="nucleotide sequence ID" value="NZ_RJMB01000032.1"/>
</dbReference>
<dbReference type="Pfam" id="PF01740">
    <property type="entry name" value="STAS"/>
    <property type="match status" value="1"/>
</dbReference>
<dbReference type="NCBIfam" id="TIGR00377">
    <property type="entry name" value="ant_ant_sig"/>
    <property type="match status" value="1"/>
</dbReference>
<dbReference type="InterPro" id="IPR003658">
    <property type="entry name" value="Anti-sigma_ant"/>
</dbReference>
<dbReference type="Gene3D" id="3.30.750.24">
    <property type="entry name" value="STAS domain"/>
    <property type="match status" value="1"/>
</dbReference>
<comment type="caution">
    <text evidence="4">The sequence shown here is derived from an EMBL/GenBank/DDBJ whole genome shotgun (WGS) entry which is preliminary data.</text>
</comment>
<evidence type="ECO:0000256" key="2">
    <source>
        <dbReference type="RuleBase" id="RU003749"/>
    </source>
</evidence>
<dbReference type="PROSITE" id="PS50801">
    <property type="entry name" value="STAS"/>
    <property type="match status" value="1"/>
</dbReference>
<gene>
    <name evidence="4" type="ORF">EFW17_22035</name>
</gene>
<dbReference type="OrthoDB" id="9793697at2"/>
<dbReference type="CDD" id="cd07043">
    <property type="entry name" value="STAS_anti-anti-sigma_factors"/>
    <property type="match status" value="1"/>
</dbReference>
<dbReference type="PANTHER" id="PTHR33495">
    <property type="entry name" value="ANTI-SIGMA FACTOR ANTAGONIST TM_1081-RELATED-RELATED"/>
    <property type="match status" value="1"/>
</dbReference>
<dbReference type="Proteomes" id="UP000269198">
    <property type="component" value="Unassembled WGS sequence"/>
</dbReference>
<accession>A0A3N0E159</accession>
<dbReference type="GO" id="GO:0043856">
    <property type="term" value="F:anti-sigma factor antagonist activity"/>
    <property type="evidence" value="ECO:0007669"/>
    <property type="project" value="InterPro"/>
</dbReference>
<evidence type="ECO:0000256" key="1">
    <source>
        <dbReference type="ARBA" id="ARBA00009013"/>
    </source>
</evidence>
<dbReference type="AlphaFoldDB" id="A0A3N0E159"/>
<sequence>MPALQITTRTDDDGVVLALNGEIDMAAEEQFHRVVQDTLESTPHQRIVLDCSELRFVDSSGLRVLIQSHRSARERGAALFIASVTDRLAQILRVTGIDTRITIFPTVEAALAAPLETPSGN</sequence>
<evidence type="ECO:0000259" key="3">
    <source>
        <dbReference type="PROSITE" id="PS50801"/>
    </source>
</evidence>
<dbReference type="InterPro" id="IPR036513">
    <property type="entry name" value="STAS_dom_sf"/>
</dbReference>
<protein>
    <recommendedName>
        <fullName evidence="2">Anti-sigma factor antagonist</fullName>
    </recommendedName>
</protein>
<evidence type="ECO:0000313" key="5">
    <source>
        <dbReference type="Proteomes" id="UP000269198"/>
    </source>
</evidence>
<proteinExistence type="inferred from homology"/>
<dbReference type="EMBL" id="RJMB01000032">
    <property type="protein sequence ID" value="RNL81598.1"/>
    <property type="molecule type" value="Genomic_DNA"/>
</dbReference>
<reference evidence="4 5" key="1">
    <citation type="submission" date="2018-11" db="EMBL/GenBank/DDBJ databases">
        <title>The genome draft of YIM 96095.</title>
        <authorList>
            <person name="Tang S.-K."/>
            <person name="Chunyu W.-X."/>
            <person name="Feng Y.-Z."/>
        </authorList>
    </citation>
    <scope>NUCLEOTIDE SEQUENCE [LARGE SCALE GENOMIC DNA]</scope>
    <source>
        <strain evidence="4 5">YIM 96095</strain>
    </source>
</reference>
<dbReference type="InterPro" id="IPR002645">
    <property type="entry name" value="STAS_dom"/>
</dbReference>
<feature type="domain" description="STAS" evidence="3">
    <location>
        <begin position="4"/>
        <end position="114"/>
    </location>
</feature>
<dbReference type="SUPFAM" id="SSF52091">
    <property type="entry name" value="SpoIIaa-like"/>
    <property type="match status" value="1"/>
</dbReference>
<evidence type="ECO:0000313" key="4">
    <source>
        <dbReference type="EMBL" id="RNL81598.1"/>
    </source>
</evidence>